<dbReference type="FunFam" id="3.30.300.20:FF:000001">
    <property type="entry name" value="30S ribosomal protein S3"/>
    <property type="match status" value="1"/>
</dbReference>
<comment type="similarity">
    <text evidence="1 8 9">Belongs to the universal ribosomal protein uS3 family.</text>
</comment>
<dbReference type="InterPro" id="IPR004044">
    <property type="entry name" value="KH_dom_type_2"/>
</dbReference>
<feature type="compositionally biased region" description="Basic and acidic residues" evidence="10">
    <location>
        <begin position="262"/>
        <end position="271"/>
    </location>
</feature>
<keyword evidence="13" id="KW-1185">Reference proteome</keyword>
<comment type="function">
    <text evidence="6 8">Binds the lower part of the 30S subunit head. Binds mRNA in the 70S ribosome, positioning it for translation.</text>
</comment>
<dbReference type="CDD" id="cd02412">
    <property type="entry name" value="KH-II_30S_S3"/>
    <property type="match status" value="1"/>
</dbReference>
<evidence type="ECO:0000256" key="8">
    <source>
        <dbReference type="HAMAP-Rule" id="MF_01309"/>
    </source>
</evidence>
<evidence type="ECO:0000256" key="9">
    <source>
        <dbReference type="RuleBase" id="RU003624"/>
    </source>
</evidence>
<dbReference type="HAMAP" id="MF_01309_B">
    <property type="entry name" value="Ribosomal_uS3_B"/>
    <property type="match status" value="1"/>
</dbReference>
<feature type="region of interest" description="Disordered" evidence="10">
    <location>
        <begin position="236"/>
        <end position="271"/>
    </location>
</feature>
<dbReference type="InterPro" id="IPR004087">
    <property type="entry name" value="KH_dom"/>
</dbReference>
<comment type="caution">
    <text evidence="12">The sequence shown here is derived from an EMBL/GenBank/DDBJ whole genome shotgun (WGS) entry which is preliminary data.</text>
</comment>
<dbReference type="Pfam" id="PF07650">
    <property type="entry name" value="KH_2"/>
    <property type="match status" value="1"/>
</dbReference>
<dbReference type="PROSITE" id="PS00548">
    <property type="entry name" value="RIBOSOMAL_S3"/>
    <property type="match status" value="1"/>
</dbReference>
<dbReference type="InterPro" id="IPR018280">
    <property type="entry name" value="Ribosomal_uS3_CS"/>
</dbReference>
<keyword evidence="4 8" id="KW-0689">Ribosomal protein</keyword>
<keyword evidence="3 8" id="KW-0694">RNA-binding</keyword>
<evidence type="ECO:0000256" key="1">
    <source>
        <dbReference type="ARBA" id="ARBA00010761"/>
    </source>
</evidence>
<protein>
    <recommendedName>
        <fullName evidence="7 8">Small ribosomal subunit protein uS3</fullName>
    </recommendedName>
</protein>
<evidence type="ECO:0000313" key="12">
    <source>
        <dbReference type="EMBL" id="RUR85932.1"/>
    </source>
</evidence>
<dbReference type="NCBIfam" id="TIGR01009">
    <property type="entry name" value="rpsC_bact"/>
    <property type="match status" value="1"/>
</dbReference>
<dbReference type="GO" id="GO:0003729">
    <property type="term" value="F:mRNA binding"/>
    <property type="evidence" value="ECO:0007669"/>
    <property type="project" value="UniProtKB-UniRule"/>
</dbReference>
<dbReference type="InterPro" id="IPR036419">
    <property type="entry name" value="Ribosomal_S3_C_sf"/>
</dbReference>
<dbReference type="GO" id="GO:0003735">
    <property type="term" value="F:structural constituent of ribosome"/>
    <property type="evidence" value="ECO:0007669"/>
    <property type="project" value="InterPro"/>
</dbReference>
<dbReference type="EMBL" id="RSCJ01000002">
    <property type="protein sequence ID" value="RUR85932.1"/>
    <property type="molecule type" value="Genomic_DNA"/>
</dbReference>
<dbReference type="InterPro" id="IPR001351">
    <property type="entry name" value="Ribosomal_uS3_C"/>
</dbReference>
<dbReference type="PANTHER" id="PTHR11760:SF19">
    <property type="entry name" value="SMALL RIBOSOMAL SUBUNIT PROTEIN US3C"/>
    <property type="match status" value="1"/>
</dbReference>
<evidence type="ECO:0000256" key="3">
    <source>
        <dbReference type="ARBA" id="ARBA00022884"/>
    </source>
</evidence>
<evidence type="ECO:0000256" key="2">
    <source>
        <dbReference type="ARBA" id="ARBA00022730"/>
    </source>
</evidence>
<evidence type="ECO:0000256" key="4">
    <source>
        <dbReference type="ARBA" id="ARBA00022980"/>
    </source>
</evidence>
<dbReference type="Gene3D" id="3.30.300.20">
    <property type="match status" value="1"/>
</dbReference>
<keyword evidence="5 8" id="KW-0687">Ribonucleoprotein</keyword>
<organism evidence="12 13">
    <name type="scientific">Chlorogloeopsis fritschii PCC 6912</name>
    <dbReference type="NCBI Taxonomy" id="211165"/>
    <lineage>
        <taxon>Bacteria</taxon>
        <taxon>Bacillati</taxon>
        <taxon>Cyanobacteriota</taxon>
        <taxon>Cyanophyceae</taxon>
        <taxon>Nostocales</taxon>
        <taxon>Chlorogloeopsidaceae</taxon>
        <taxon>Chlorogloeopsis</taxon>
    </lineage>
</organism>
<dbReference type="Proteomes" id="UP000268857">
    <property type="component" value="Unassembled WGS sequence"/>
</dbReference>
<dbReference type="InterPro" id="IPR057258">
    <property type="entry name" value="Ribosomal_uS3"/>
</dbReference>
<evidence type="ECO:0000256" key="10">
    <source>
        <dbReference type="SAM" id="MobiDB-lite"/>
    </source>
</evidence>
<dbReference type="GO" id="GO:0022627">
    <property type="term" value="C:cytosolic small ribosomal subunit"/>
    <property type="evidence" value="ECO:0007669"/>
    <property type="project" value="TreeGrafter"/>
</dbReference>
<reference evidence="12 13" key="1">
    <citation type="journal article" date="2019" name="Genome Biol. Evol.">
        <title>Day and night: Metabolic profiles and evolutionary relationships of six axenic non-marine cyanobacteria.</title>
        <authorList>
            <person name="Will S.E."/>
            <person name="Henke P."/>
            <person name="Boedeker C."/>
            <person name="Huang S."/>
            <person name="Brinkmann H."/>
            <person name="Rohde M."/>
            <person name="Jarek M."/>
            <person name="Friedl T."/>
            <person name="Seufert S."/>
            <person name="Schumacher M."/>
            <person name="Overmann J."/>
            <person name="Neumann-Schaal M."/>
            <person name="Petersen J."/>
        </authorList>
    </citation>
    <scope>NUCLEOTIDE SEQUENCE [LARGE SCALE GENOMIC DNA]</scope>
    <source>
        <strain evidence="12 13">PCC 6912</strain>
    </source>
</reference>
<proteinExistence type="inferred from homology"/>
<keyword evidence="2 8" id="KW-0699">rRNA-binding</keyword>
<dbReference type="STRING" id="211165.GCA_000317285_05810"/>
<dbReference type="GO" id="GO:0006412">
    <property type="term" value="P:translation"/>
    <property type="evidence" value="ECO:0007669"/>
    <property type="project" value="UniProtKB-UniRule"/>
</dbReference>
<dbReference type="InterPro" id="IPR005704">
    <property type="entry name" value="Ribosomal_uS3_bac-typ"/>
</dbReference>
<sequence>MNNHTYTKNCVQKKFLEEAFVGQKIHPVGFRLGITQEHQSRWFADPSRYPELLQEDHKLRNFIEEKLGRYAQNNAGISEVRIERKADQIDLEVRTARPGVVVGRGGQGIEALRNGLQQLLGSHRQIRINVVEVQRVDADAYLIAEYIAQQLERRVSFRRVVRQAIQRAQRAGVQGIKVQVSGRLNGAEIARTEWTREGRVPLHTLRADIDYAYCTAKTVYGILGIKVWVFKGEIIPGQEETPPPTTTREREPRRRQQQRRRQQFEDRSNEG</sequence>
<dbReference type="PANTHER" id="PTHR11760">
    <property type="entry name" value="30S/40S RIBOSOMAL PROTEIN S3"/>
    <property type="match status" value="1"/>
</dbReference>
<dbReference type="Pfam" id="PF00189">
    <property type="entry name" value="Ribosomal_S3_C"/>
    <property type="match status" value="1"/>
</dbReference>
<evidence type="ECO:0000313" key="13">
    <source>
        <dbReference type="Proteomes" id="UP000268857"/>
    </source>
</evidence>
<accession>A0A433NQ38</accession>
<gene>
    <name evidence="8 12" type="primary">rpsC</name>
    <name evidence="8" type="synonym">rps3</name>
    <name evidence="12" type="ORF">PCC6912_07570</name>
</gene>
<dbReference type="GO" id="GO:0019843">
    <property type="term" value="F:rRNA binding"/>
    <property type="evidence" value="ECO:0007669"/>
    <property type="project" value="UniProtKB-UniRule"/>
</dbReference>
<feature type="domain" description="KH type-2" evidence="11">
    <location>
        <begin position="59"/>
        <end position="134"/>
    </location>
</feature>
<dbReference type="InterPro" id="IPR015946">
    <property type="entry name" value="KH_dom-like_a/b"/>
</dbReference>
<dbReference type="SUPFAM" id="SSF54821">
    <property type="entry name" value="Ribosomal protein S3 C-terminal domain"/>
    <property type="match status" value="1"/>
</dbReference>
<evidence type="ECO:0000259" key="11">
    <source>
        <dbReference type="PROSITE" id="PS50823"/>
    </source>
</evidence>
<dbReference type="InterPro" id="IPR009019">
    <property type="entry name" value="KH_sf_prok-type"/>
</dbReference>
<evidence type="ECO:0000256" key="5">
    <source>
        <dbReference type="ARBA" id="ARBA00023274"/>
    </source>
</evidence>
<dbReference type="Gene3D" id="3.30.1140.32">
    <property type="entry name" value="Ribosomal protein S3, C-terminal domain"/>
    <property type="match status" value="1"/>
</dbReference>
<dbReference type="SMART" id="SM00322">
    <property type="entry name" value="KH"/>
    <property type="match status" value="1"/>
</dbReference>
<dbReference type="AlphaFoldDB" id="A0A433NQ38"/>
<evidence type="ECO:0000256" key="7">
    <source>
        <dbReference type="ARBA" id="ARBA00035257"/>
    </source>
</evidence>
<evidence type="ECO:0000256" key="6">
    <source>
        <dbReference type="ARBA" id="ARBA00024998"/>
    </source>
</evidence>
<name>A0A433NQ38_CHLFR</name>
<dbReference type="PROSITE" id="PS50823">
    <property type="entry name" value="KH_TYPE_2"/>
    <property type="match status" value="1"/>
</dbReference>
<comment type="subunit">
    <text evidence="8">Part of the 30S ribosomal subunit. Forms a tight complex with proteins S10 and S14.</text>
</comment>
<dbReference type="SUPFAM" id="SSF54814">
    <property type="entry name" value="Prokaryotic type KH domain (KH-domain type II)"/>
    <property type="match status" value="1"/>
</dbReference>